<evidence type="ECO:0000313" key="3">
    <source>
        <dbReference type="Proteomes" id="UP001164693"/>
    </source>
</evidence>
<feature type="domain" description="Peptidase M24" evidence="1">
    <location>
        <begin position="143"/>
        <end position="323"/>
    </location>
</feature>
<dbReference type="SUPFAM" id="SSF55920">
    <property type="entry name" value="Creatinase/aminopeptidase"/>
    <property type="match status" value="1"/>
</dbReference>
<dbReference type="Proteomes" id="UP001164693">
    <property type="component" value="Chromosome"/>
</dbReference>
<evidence type="ECO:0000313" key="2">
    <source>
        <dbReference type="EMBL" id="WAX59035.1"/>
    </source>
</evidence>
<organism evidence="2 3">
    <name type="scientific">Jatrophihabitans cynanchi</name>
    <dbReference type="NCBI Taxonomy" id="2944128"/>
    <lineage>
        <taxon>Bacteria</taxon>
        <taxon>Bacillati</taxon>
        <taxon>Actinomycetota</taxon>
        <taxon>Actinomycetes</taxon>
        <taxon>Jatrophihabitantales</taxon>
        <taxon>Jatrophihabitantaceae</taxon>
        <taxon>Jatrophihabitans</taxon>
    </lineage>
</organism>
<dbReference type="InterPro" id="IPR029149">
    <property type="entry name" value="Creatin/AminoP/Spt16_N"/>
</dbReference>
<dbReference type="SUPFAM" id="SSF53092">
    <property type="entry name" value="Creatinase/prolidase N-terminal domain"/>
    <property type="match status" value="1"/>
</dbReference>
<protein>
    <submittedName>
        <fullName evidence="2">M24 family metallopeptidase</fullName>
    </submittedName>
</protein>
<proteinExistence type="predicted"/>
<dbReference type="InterPro" id="IPR000994">
    <property type="entry name" value="Pept_M24"/>
</dbReference>
<keyword evidence="3" id="KW-1185">Reference proteome</keyword>
<name>A0ABY7K2G0_9ACTN</name>
<dbReference type="EMBL" id="CP097463">
    <property type="protein sequence ID" value="WAX59035.1"/>
    <property type="molecule type" value="Genomic_DNA"/>
</dbReference>
<sequence>MSRHIRRAQLIAHAQANGLDGVLVHSWHRQTVGWLTGYSPGYVTNAASLWLGAGGEQLLGVRFGFDQPRAALTGLPVVVAAAPTAVVPKGARRIGLVAGDIAVDEATPALLASLQAAGIEHIDLRDVVDDLQESKLEDEVLALQHAGDVADAALVTWGDSAPEGKTDYQVVSAIEATARAAGARRAYCLVGVGPGAVVSECFGTVIGPHDAVGLELTLYVDEWCMHVNTQLTAARGTEHDAQAVCASARAAMLASMRPGVAIDEVVAVGDRVLAAAGVLNAKEYDFGHGLSGDTPAHPRLISGTGRVLADHVVTALHVAVRVPGGATGFVGGPVVVEASGARELNPSAPWAVLTRAAD</sequence>
<accession>A0ABY7K2G0</accession>
<dbReference type="InterPro" id="IPR050659">
    <property type="entry name" value="Peptidase_M24B"/>
</dbReference>
<dbReference type="Gene3D" id="3.90.230.10">
    <property type="entry name" value="Creatinase/methionine aminopeptidase superfamily"/>
    <property type="match status" value="1"/>
</dbReference>
<dbReference type="InterPro" id="IPR036005">
    <property type="entry name" value="Creatinase/aminopeptidase-like"/>
</dbReference>
<dbReference type="RefSeq" id="WP_269445576.1">
    <property type="nucleotide sequence ID" value="NZ_CP097463.1"/>
</dbReference>
<gene>
    <name evidence="2" type="ORF">M6B22_09820</name>
</gene>
<evidence type="ECO:0000259" key="1">
    <source>
        <dbReference type="Pfam" id="PF00557"/>
    </source>
</evidence>
<dbReference type="Pfam" id="PF00557">
    <property type="entry name" value="Peptidase_M24"/>
    <property type="match status" value="1"/>
</dbReference>
<reference evidence="2" key="1">
    <citation type="submission" date="2022-05" db="EMBL/GenBank/DDBJ databases">
        <title>Jatrophihabitans sp. SB3-54 whole genome sequence.</title>
        <authorList>
            <person name="Suh M.K."/>
            <person name="Eom M.K."/>
            <person name="Kim J.S."/>
            <person name="Kim H.S."/>
            <person name="Do H.E."/>
            <person name="Shin Y.K."/>
            <person name="Lee J.-S."/>
        </authorList>
    </citation>
    <scope>NUCLEOTIDE SEQUENCE</scope>
    <source>
        <strain evidence="2">SB3-54</strain>
    </source>
</reference>
<dbReference type="PANTHER" id="PTHR46112:SF3">
    <property type="entry name" value="AMINOPEPTIDASE YPDF"/>
    <property type="match status" value="1"/>
</dbReference>
<dbReference type="PANTHER" id="PTHR46112">
    <property type="entry name" value="AMINOPEPTIDASE"/>
    <property type="match status" value="1"/>
</dbReference>